<dbReference type="Proteomes" id="UP000299102">
    <property type="component" value="Unassembled WGS sequence"/>
</dbReference>
<evidence type="ECO:0000313" key="2">
    <source>
        <dbReference type="EMBL" id="GBP13935.1"/>
    </source>
</evidence>
<feature type="compositionally biased region" description="Polar residues" evidence="1">
    <location>
        <begin position="361"/>
        <end position="372"/>
    </location>
</feature>
<feature type="region of interest" description="Disordered" evidence="1">
    <location>
        <begin position="361"/>
        <end position="402"/>
    </location>
</feature>
<dbReference type="EMBL" id="BGZK01005411">
    <property type="protein sequence ID" value="GBP13935.1"/>
    <property type="molecule type" value="Genomic_DNA"/>
</dbReference>
<dbReference type="SUPFAM" id="SSF47769">
    <property type="entry name" value="SAM/Pointed domain"/>
    <property type="match status" value="1"/>
</dbReference>
<reference evidence="2 3" key="1">
    <citation type="journal article" date="2019" name="Commun. Biol.">
        <title>The bagworm genome reveals a unique fibroin gene that provides high tensile strength.</title>
        <authorList>
            <person name="Kono N."/>
            <person name="Nakamura H."/>
            <person name="Ohtoshi R."/>
            <person name="Tomita M."/>
            <person name="Numata K."/>
            <person name="Arakawa K."/>
        </authorList>
    </citation>
    <scope>NUCLEOTIDE SEQUENCE [LARGE SCALE GENOMIC DNA]</scope>
</reference>
<feature type="region of interest" description="Disordered" evidence="1">
    <location>
        <begin position="77"/>
        <end position="99"/>
    </location>
</feature>
<evidence type="ECO:0000313" key="3">
    <source>
        <dbReference type="Proteomes" id="UP000299102"/>
    </source>
</evidence>
<dbReference type="AlphaFoldDB" id="A0A4C1TIJ0"/>
<evidence type="ECO:0000256" key="1">
    <source>
        <dbReference type="SAM" id="MobiDB-lite"/>
    </source>
</evidence>
<proteinExistence type="predicted"/>
<protein>
    <recommendedName>
        <fullName evidence="4">ETS homologous factor</fullName>
    </recommendedName>
</protein>
<sequence length="593" mass="65508">FTGCVSAPTCARRGPVRVWPTAHRCARASACGADGPGSRPPLLDTWQEYDYEHAKDVRNNVLIIRCKGIAHGAARAGRAGAPHVNKQRTGPHEKPRALGAAADSRVVLVSAGRPRALTPPSAAARAARVTMLDHARHCAEPAMCDPYLPASAAEPAPLEDFQVFRKKWTTTYSYGEYYSAFPYDTYPESELATGVYHELGAPDDRPREDWRAKYVSDWTSEDTLGWLLDTAHACGISELDLPLYNFKVPGVALRGLRSENVAQMMEYPGVDPGVSRRYAEAVFERLQSRLAEETAVPVSVLRYVDGDAYQPLGHTQVLNLDDYSAERRARLLDCPSAAHVPHQATCDSSDDADEAFRFSESASPEYSYGSDTKSGDDLDKRRRPGKRPPGRPKGTGKKLSKRIKSVSVPEFLRDLLLDPKYCPHIIKWEDYTVGKFRLRRNFFKCIRYCHFDIFVFICTTNHGRLTANRSGSPVGDAYRCECSRGPSALARRIANVRDDSQKRPIGDPQLVGFATLRFTADAGRGVAIAFRRVERPIRRVFGNAESIVQESFGAGHGALPWGGGCSRIDFSSALRCYAALPQGRTPNSLPVIF</sequence>
<keyword evidence="3" id="KW-1185">Reference proteome</keyword>
<feature type="non-terminal residue" evidence="2">
    <location>
        <position position="1"/>
    </location>
</feature>
<gene>
    <name evidence="2" type="ORF">EVAR_91888_1</name>
</gene>
<organism evidence="2 3">
    <name type="scientific">Eumeta variegata</name>
    <name type="common">Bagworm moth</name>
    <name type="synonym">Eumeta japonica</name>
    <dbReference type="NCBI Taxonomy" id="151549"/>
    <lineage>
        <taxon>Eukaryota</taxon>
        <taxon>Metazoa</taxon>
        <taxon>Ecdysozoa</taxon>
        <taxon>Arthropoda</taxon>
        <taxon>Hexapoda</taxon>
        <taxon>Insecta</taxon>
        <taxon>Pterygota</taxon>
        <taxon>Neoptera</taxon>
        <taxon>Endopterygota</taxon>
        <taxon>Lepidoptera</taxon>
        <taxon>Glossata</taxon>
        <taxon>Ditrysia</taxon>
        <taxon>Tineoidea</taxon>
        <taxon>Psychidae</taxon>
        <taxon>Oiketicinae</taxon>
        <taxon>Eumeta</taxon>
    </lineage>
</organism>
<comment type="caution">
    <text evidence="2">The sequence shown here is derived from an EMBL/GenBank/DDBJ whole genome shotgun (WGS) entry which is preliminary data.</text>
</comment>
<evidence type="ECO:0008006" key="4">
    <source>
        <dbReference type="Google" id="ProtNLM"/>
    </source>
</evidence>
<dbReference type="InterPro" id="IPR013761">
    <property type="entry name" value="SAM/pointed_sf"/>
</dbReference>
<dbReference type="STRING" id="151549.A0A4C1TIJ0"/>
<dbReference type="OrthoDB" id="5975550at2759"/>
<accession>A0A4C1TIJ0</accession>
<feature type="compositionally biased region" description="Basic residues" evidence="1">
    <location>
        <begin position="381"/>
        <end position="402"/>
    </location>
</feature>
<name>A0A4C1TIJ0_EUMVA</name>